<accession>A0ABV8ASG3</accession>
<reference evidence="2" key="1">
    <citation type="journal article" date="2019" name="Int. J. Syst. Evol. Microbiol.">
        <title>The Global Catalogue of Microorganisms (GCM) 10K type strain sequencing project: providing services to taxonomists for standard genome sequencing and annotation.</title>
        <authorList>
            <consortium name="The Broad Institute Genomics Platform"/>
            <consortium name="The Broad Institute Genome Sequencing Center for Infectious Disease"/>
            <person name="Wu L."/>
            <person name="Ma J."/>
        </authorList>
    </citation>
    <scope>NUCLEOTIDE SEQUENCE [LARGE SCALE GENOMIC DNA]</scope>
    <source>
        <strain evidence="2">CCUG 60523</strain>
    </source>
</reference>
<dbReference type="PANTHER" id="PTHR21485:SF6">
    <property type="entry name" value="N-ACYLNEURAMINATE CYTIDYLYLTRANSFERASE-RELATED"/>
    <property type="match status" value="1"/>
</dbReference>
<dbReference type="GO" id="GO:0016779">
    <property type="term" value="F:nucleotidyltransferase activity"/>
    <property type="evidence" value="ECO:0007669"/>
    <property type="project" value="UniProtKB-KW"/>
</dbReference>
<keyword evidence="2" id="KW-1185">Reference proteome</keyword>
<comment type="caution">
    <text evidence="1">The sequence shown here is derived from an EMBL/GenBank/DDBJ whole genome shotgun (WGS) entry which is preliminary data.</text>
</comment>
<dbReference type="RefSeq" id="WP_377906227.1">
    <property type="nucleotide sequence ID" value="NZ_JBHRZS010000007.1"/>
</dbReference>
<proteinExistence type="predicted"/>
<dbReference type="Pfam" id="PF02348">
    <property type="entry name" value="CTP_transf_3"/>
    <property type="match status" value="1"/>
</dbReference>
<dbReference type="InterPro" id="IPR003329">
    <property type="entry name" value="Cytidylyl_trans"/>
</dbReference>
<organism evidence="1 2">
    <name type="scientific">Algoriphagus namhaensis</name>
    <dbReference type="NCBI Taxonomy" id="915353"/>
    <lineage>
        <taxon>Bacteria</taxon>
        <taxon>Pseudomonadati</taxon>
        <taxon>Bacteroidota</taxon>
        <taxon>Cytophagia</taxon>
        <taxon>Cytophagales</taxon>
        <taxon>Cyclobacteriaceae</taxon>
        <taxon>Algoriphagus</taxon>
    </lineage>
</organism>
<dbReference type="SUPFAM" id="SSF53448">
    <property type="entry name" value="Nucleotide-diphospho-sugar transferases"/>
    <property type="match status" value="1"/>
</dbReference>
<evidence type="ECO:0000313" key="1">
    <source>
        <dbReference type="EMBL" id="MFC3880878.1"/>
    </source>
</evidence>
<name>A0ABV8ASG3_9BACT</name>
<protein>
    <submittedName>
        <fullName evidence="1">Cytidylyltransferase domain-containing protein</fullName>
    </submittedName>
</protein>
<dbReference type="PANTHER" id="PTHR21485">
    <property type="entry name" value="HAD SUPERFAMILY MEMBERS CMAS AND KDSC"/>
    <property type="match status" value="1"/>
</dbReference>
<dbReference type="Gene3D" id="3.90.550.10">
    <property type="entry name" value="Spore Coat Polysaccharide Biosynthesis Protein SpsA, Chain A"/>
    <property type="match status" value="1"/>
</dbReference>
<evidence type="ECO:0000313" key="2">
    <source>
        <dbReference type="Proteomes" id="UP001595805"/>
    </source>
</evidence>
<gene>
    <name evidence="1" type="ORF">ACFOSV_11850</name>
</gene>
<dbReference type="Proteomes" id="UP001595805">
    <property type="component" value="Unassembled WGS sequence"/>
</dbReference>
<dbReference type="InterPro" id="IPR050793">
    <property type="entry name" value="CMP-NeuNAc_synthase"/>
</dbReference>
<dbReference type="CDD" id="cd02513">
    <property type="entry name" value="CMP-NeuAc_Synthase"/>
    <property type="match status" value="1"/>
</dbReference>
<keyword evidence="1" id="KW-0548">Nucleotidyltransferase</keyword>
<sequence>MNVLGIIPARGGSKGIPRKNIKILNGKPLMSYTVQSALESQLLSRVILSTDDPEIMAVGSDLGIEVPFERPSELAADNSPTLAVLLHAIEYFASREVFFDAVCILQLTSPFRRKGIIDEAIQLMMDQDSDSVISVLPVPHEFNPHWVFEPNNQGYLKIATGEEKIIPRRQELPASYYRDGGLYLTKTQVLTSQRSLYGSKVGYVLGDESTHVNLDTMADWAQAEDMASKLFPST</sequence>
<keyword evidence="1" id="KW-0808">Transferase</keyword>
<dbReference type="EMBL" id="JBHRZS010000007">
    <property type="protein sequence ID" value="MFC3880878.1"/>
    <property type="molecule type" value="Genomic_DNA"/>
</dbReference>
<dbReference type="InterPro" id="IPR029044">
    <property type="entry name" value="Nucleotide-diphossugar_trans"/>
</dbReference>